<sequence length="399" mass="44026">MSRPKVKSDPHQAPAPQRYLDAGIEAARTDNSRQQQMQQYDDGMSMYSTENSITRKPSHHYQQHHLPPQPGQLQHQPYQQQQFQHQPVSPASPPGHYNEGVVIPQRGNYEDPQDDFDDAASYHSTSSIPGISGTVGSKHTADGEYGQAASSRYQYLAQQSRGAAYAQRHDLDSYYSTDGNLPTGGISAFGRQEPGASPAMAQLPGSLSGRGKPKEEVKPKSPAELADEYFSKAVNFHEEGDFVSATAYFKKAADAHSPLGMMFYGLSLRHGWGCQPNEKIAFLYLQKAGELVIPSVKDMNPAVAGMAKEELAMAIYELGQSYRQGWGVSRNKKTAAYYFEIAAELGDADAQADLAACYESGDGVKRDKKKAAHYYRLAHKQGHEVFGNSWIFKSKYDSN</sequence>
<evidence type="ECO:0000313" key="2">
    <source>
        <dbReference type="Proteomes" id="UP001150603"/>
    </source>
</evidence>
<dbReference type="EMBL" id="JANBPW010000829">
    <property type="protein sequence ID" value="KAJ1948135.1"/>
    <property type="molecule type" value="Genomic_DNA"/>
</dbReference>
<comment type="caution">
    <text evidence="1">The sequence shown here is derived from an EMBL/GenBank/DDBJ whole genome shotgun (WGS) entry which is preliminary data.</text>
</comment>
<proteinExistence type="predicted"/>
<reference evidence="1" key="1">
    <citation type="submission" date="2022-07" db="EMBL/GenBank/DDBJ databases">
        <title>Phylogenomic reconstructions and comparative analyses of Kickxellomycotina fungi.</title>
        <authorList>
            <person name="Reynolds N.K."/>
            <person name="Stajich J.E."/>
            <person name="Barry K."/>
            <person name="Grigoriev I.V."/>
            <person name="Crous P."/>
            <person name="Smith M.E."/>
        </authorList>
    </citation>
    <scope>NUCLEOTIDE SEQUENCE</scope>
    <source>
        <strain evidence="1">NRRL 5244</strain>
    </source>
</reference>
<keyword evidence="2" id="KW-1185">Reference proteome</keyword>
<organism evidence="1 2">
    <name type="scientific">Linderina macrospora</name>
    <dbReference type="NCBI Taxonomy" id="4868"/>
    <lineage>
        <taxon>Eukaryota</taxon>
        <taxon>Fungi</taxon>
        <taxon>Fungi incertae sedis</taxon>
        <taxon>Zoopagomycota</taxon>
        <taxon>Kickxellomycotina</taxon>
        <taxon>Kickxellomycetes</taxon>
        <taxon>Kickxellales</taxon>
        <taxon>Kickxellaceae</taxon>
        <taxon>Linderina</taxon>
    </lineage>
</organism>
<evidence type="ECO:0000313" key="1">
    <source>
        <dbReference type="EMBL" id="KAJ1948135.1"/>
    </source>
</evidence>
<protein>
    <submittedName>
        <fullName evidence="1">Uncharacterized protein</fullName>
    </submittedName>
</protein>
<gene>
    <name evidence="1" type="ORF">FBU59_001736</name>
</gene>
<name>A0ACC1JD67_9FUNG</name>
<accession>A0ACC1JD67</accession>
<dbReference type="Proteomes" id="UP001150603">
    <property type="component" value="Unassembled WGS sequence"/>
</dbReference>